<evidence type="ECO:0000256" key="2">
    <source>
        <dbReference type="ARBA" id="ARBA00005417"/>
    </source>
</evidence>
<evidence type="ECO:0000256" key="7">
    <source>
        <dbReference type="ARBA" id="ARBA00023136"/>
    </source>
</evidence>
<dbReference type="PANTHER" id="PTHR43297">
    <property type="entry name" value="OLIGOPEPTIDE TRANSPORT ATP-BINDING PROTEIN APPD"/>
    <property type="match status" value="1"/>
</dbReference>
<keyword evidence="10" id="KW-1185">Reference proteome</keyword>
<dbReference type="PANTHER" id="PTHR43297:SF2">
    <property type="entry name" value="DIPEPTIDE TRANSPORT ATP-BINDING PROTEIN DPPD"/>
    <property type="match status" value="1"/>
</dbReference>
<dbReference type="SUPFAM" id="SSF52540">
    <property type="entry name" value="P-loop containing nucleoside triphosphate hydrolases"/>
    <property type="match status" value="1"/>
</dbReference>
<comment type="caution">
    <text evidence="9">The sequence shown here is derived from an EMBL/GenBank/DDBJ whole genome shotgun (WGS) entry which is preliminary data.</text>
</comment>
<accession>A0ABT9WPK6</accession>
<reference evidence="9 10" key="1">
    <citation type="submission" date="2023-07" db="EMBL/GenBank/DDBJ databases">
        <title>Genomic Encyclopedia of Type Strains, Phase IV (KMG-IV): sequencing the most valuable type-strain genomes for metagenomic binning, comparative biology and taxonomic classification.</title>
        <authorList>
            <person name="Goeker M."/>
        </authorList>
    </citation>
    <scope>NUCLEOTIDE SEQUENCE [LARGE SCALE GENOMIC DNA]</scope>
    <source>
        <strain evidence="9 10">DSM 23837</strain>
    </source>
</reference>
<keyword evidence="5" id="KW-0547">Nucleotide-binding</keyword>
<name>A0ABT9WPK6_9BACI</name>
<evidence type="ECO:0000256" key="6">
    <source>
        <dbReference type="ARBA" id="ARBA00022840"/>
    </source>
</evidence>
<evidence type="ECO:0000256" key="5">
    <source>
        <dbReference type="ARBA" id="ARBA00022741"/>
    </source>
</evidence>
<feature type="domain" description="ABC transporter" evidence="8">
    <location>
        <begin position="5"/>
        <end position="254"/>
    </location>
</feature>
<comment type="subcellular location">
    <subcellularLocation>
        <location evidence="1">Cell membrane</location>
        <topology evidence="1">Peripheral membrane protein</topology>
    </subcellularLocation>
</comment>
<keyword evidence="6" id="KW-0067">ATP-binding</keyword>
<dbReference type="InterPro" id="IPR003593">
    <property type="entry name" value="AAA+_ATPase"/>
</dbReference>
<evidence type="ECO:0000313" key="10">
    <source>
        <dbReference type="Proteomes" id="UP001223586"/>
    </source>
</evidence>
<protein>
    <submittedName>
        <fullName evidence="9">ABC-type dipeptide/oligopeptide/nickel transport system ATPase component</fullName>
    </submittedName>
</protein>
<keyword evidence="7" id="KW-0472">Membrane</keyword>
<evidence type="ECO:0000256" key="1">
    <source>
        <dbReference type="ARBA" id="ARBA00004202"/>
    </source>
</evidence>
<keyword evidence="4" id="KW-1003">Cell membrane</keyword>
<dbReference type="RefSeq" id="WP_307226733.1">
    <property type="nucleotide sequence ID" value="NZ_JAUSTT010000003.1"/>
</dbReference>
<evidence type="ECO:0000256" key="4">
    <source>
        <dbReference type="ARBA" id="ARBA00022475"/>
    </source>
</evidence>
<evidence type="ECO:0000313" key="9">
    <source>
        <dbReference type="EMBL" id="MDQ0174887.1"/>
    </source>
</evidence>
<dbReference type="InterPro" id="IPR003439">
    <property type="entry name" value="ABC_transporter-like_ATP-bd"/>
</dbReference>
<dbReference type="EMBL" id="JAUSTT010000003">
    <property type="protein sequence ID" value="MDQ0174887.1"/>
    <property type="molecule type" value="Genomic_DNA"/>
</dbReference>
<evidence type="ECO:0000259" key="8">
    <source>
        <dbReference type="PROSITE" id="PS50893"/>
    </source>
</evidence>
<dbReference type="PROSITE" id="PS00211">
    <property type="entry name" value="ABC_TRANSPORTER_1"/>
    <property type="match status" value="1"/>
</dbReference>
<proteinExistence type="inferred from homology"/>
<dbReference type="Gene3D" id="3.40.50.300">
    <property type="entry name" value="P-loop containing nucleotide triphosphate hydrolases"/>
    <property type="match status" value="1"/>
</dbReference>
<dbReference type="Pfam" id="PF00005">
    <property type="entry name" value="ABC_tran"/>
    <property type="match status" value="1"/>
</dbReference>
<organism evidence="9 10">
    <name type="scientific">Bacillus chungangensis</name>
    <dbReference type="NCBI Taxonomy" id="587633"/>
    <lineage>
        <taxon>Bacteria</taxon>
        <taxon>Bacillati</taxon>
        <taxon>Bacillota</taxon>
        <taxon>Bacilli</taxon>
        <taxon>Bacillales</taxon>
        <taxon>Bacillaceae</taxon>
        <taxon>Bacillus</taxon>
    </lineage>
</organism>
<dbReference type="InterPro" id="IPR050388">
    <property type="entry name" value="ABC_Ni/Peptide_Import"/>
</dbReference>
<dbReference type="SMART" id="SM00382">
    <property type="entry name" value="AAA"/>
    <property type="match status" value="1"/>
</dbReference>
<dbReference type="CDD" id="cd03257">
    <property type="entry name" value="ABC_NikE_OppD_transporters"/>
    <property type="match status" value="1"/>
</dbReference>
<comment type="similarity">
    <text evidence="2">Belongs to the ABC transporter superfamily.</text>
</comment>
<sequence length="270" mass="30010">MNTILQATNLNVDFYGDKGCFKAVNNISFDLEMSKITCLVGRSGSGKSMTALSIIRRIPNDGNVTGEILFRGENLLDISEQKMNAIRGKHIFSIFQHPMNSFNFSVKMGKQLFQLAKSHGVESRNIFYEQMAGILETLNFTDPVSILNSYPFQVSGGMLQRIVLAMAIYMKPAVIIADEPTTALDAAVQKGVLQQLKKVRDQFGVSIFLITHHFGVVAEIADDVIVMNEGMIVEKGNVFQIFDHPQHPYTKSLLQASFEKEVHPYVDGSA</sequence>
<dbReference type="PROSITE" id="PS50893">
    <property type="entry name" value="ABC_TRANSPORTER_2"/>
    <property type="match status" value="1"/>
</dbReference>
<dbReference type="InterPro" id="IPR027417">
    <property type="entry name" value="P-loop_NTPase"/>
</dbReference>
<gene>
    <name evidence="9" type="ORF">J2S08_000721</name>
</gene>
<evidence type="ECO:0000256" key="3">
    <source>
        <dbReference type="ARBA" id="ARBA00022448"/>
    </source>
</evidence>
<dbReference type="InterPro" id="IPR017871">
    <property type="entry name" value="ABC_transporter-like_CS"/>
</dbReference>
<dbReference type="Proteomes" id="UP001223586">
    <property type="component" value="Unassembled WGS sequence"/>
</dbReference>
<keyword evidence="3" id="KW-0813">Transport</keyword>